<dbReference type="EMBL" id="FCON02000036">
    <property type="protein sequence ID" value="SAL64725.1"/>
    <property type="molecule type" value="Genomic_DNA"/>
</dbReference>
<proteinExistence type="predicted"/>
<keyword evidence="2" id="KW-1185">Reference proteome</keyword>
<organism evidence="1 2">
    <name type="scientific">Caballeronia choica</name>
    <dbReference type="NCBI Taxonomy" id="326476"/>
    <lineage>
        <taxon>Bacteria</taxon>
        <taxon>Pseudomonadati</taxon>
        <taxon>Pseudomonadota</taxon>
        <taxon>Betaproteobacteria</taxon>
        <taxon>Burkholderiales</taxon>
        <taxon>Burkholderiaceae</taxon>
        <taxon>Caballeronia</taxon>
    </lineage>
</organism>
<comment type="caution">
    <text evidence="1">The sequence shown here is derived from an EMBL/GenBank/DDBJ whole genome shotgun (WGS) entry which is preliminary data.</text>
</comment>
<protein>
    <submittedName>
        <fullName evidence="1">PAAR repeat-containing protein</fullName>
    </submittedName>
</protein>
<dbReference type="AlphaFoldDB" id="A0A158J7H4"/>
<dbReference type="OrthoDB" id="8594232at2"/>
<accession>A0A158J7H4</accession>
<name>A0A158J7H4_9BURK</name>
<evidence type="ECO:0000313" key="2">
    <source>
        <dbReference type="Proteomes" id="UP000054770"/>
    </source>
</evidence>
<sequence length="142" mass="15306">MARRPDDDATCGNYKGVFKIFGTGEGMSEKGRAVVVDGDRVLCPCMKNRVIVGSNPGIFITVPPGPSGKAEVKTCEAVAHRTICFDDRFVLKDSTGKPLVNLAYAIQRETCDVEYGKTDPDGHTHLLSSTALKENINVYLAG</sequence>
<dbReference type="Proteomes" id="UP000054770">
    <property type="component" value="Unassembled WGS sequence"/>
</dbReference>
<gene>
    <name evidence="1" type="ORF">AWB68_03538</name>
</gene>
<dbReference type="RefSeq" id="WP_087645639.1">
    <property type="nucleotide sequence ID" value="NZ_FCON02000036.1"/>
</dbReference>
<evidence type="ECO:0000313" key="1">
    <source>
        <dbReference type="EMBL" id="SAL64725.1"/>
    </source>
</evidence>
<reference evidence="1" key="1">
    <citation type="submission" date="2016-01" db="EMBL/GenBank/DDBJ databases">
        <authorList>
            <person name="Peeters C."/>
        </authorList>
    </citation>
    <scope>NUCLEOTIDE SEQUENCE [LARGE SCALE GENOMIC DNA]</scope>
    <source>
        <strain evidence="1">LMG 22940</strain>
    </source>
</reference>